<dbReference type="AlphaFoldDB" id="A0AAD4NC44"/>
<comment type="caution">
    <text evidence="2">The sequence shown here is derived from an EMBL/GenBank/DDBJ whole genome shotgun (WGS) entry which is preliminary data.</text>
</comment>
<reference evidence="2" key="1">
    <citation type="submission" date="2022-01" db="EMBL/GenBank/DDBJ databases">
        <title>Genome Sequence Resource for Two Populations of Ditylenchus destructor, the Migratory Endoparasitic Phytonematode.</title>
        <authorList>
            <person name="Zhang H."/>
            <person name="Lin R."/>
            <person name="Xie B."/>
        </authorList>
    </citation>
    <scope>NUCLEOTIDE SEQUENCE</scope>
    <source>
        <strain evidence="2">BazhouSP</strain>
    </source>
</reference>
<evidence type="ECO:0000313" key="3">
    <source>
        <dbReference type="Proteomes" id="UP001201812"/>
    </source>
</evidence>
<dbReference type="EMBL" id="JAKKPZ010000003">
    <property type="protein sequence ID" value="KAI1723274.1"/>
    <property type="molecule type" value="Genomic_DNA"/>
</dbReference>
<sequence length="316" mass="35756">MGRLTLSIYMGIWLVASVIGLHIGGMIPRYGISLNTELSGEITLNPLSHHKVKFIAESEGYRTLVRVFEDNDTSENVLRQLSSEHERHYTNFSQDDTGFVVRPGDFGFKMDFWPTLTLLPSGPPISLIDKPVRWTLLLVFSKSNDVVALSSYAMKAHVESDLYGNQTLIAASSSQDSEWYWLSKCPCKYTTSTLQPSPFLTMNFEDLCVTVHMNDAGCHSPDPLDESGSSEHRRRHYSDVLPYFVFYIIKLLLIVLVIGIIVAVIARLRRQHKERMRVLPRVSYVYSSNNPAQARAEIIPTTVASEQKDVSELVFH</sequence>
<name>A0AAD4NC44_9BILA</name>
<keyword evidence="3" id="KW-1185">Reference proteome</keyword>
<protein>
    <submittedName>
        <fullName evidence="2">Uncharacterized protein</fullName>
    </submittedName>
</protein>
<keyword evidence="1" id="KW-0472">Membrane</keyword>
<evidence type="ECO:0000256" key="1">
    <source>
        <dbReference type="SAM" id="Phobius"/>
    </source>
</evidence>
<accession>A0AAD4NC44</accession>
<feature type="transmembrane region" description="Helical" evidence="1">
    <location>
        <begin position="244"/>
        <end position="266"/>
    </location>
</feature>
<dbReference type="Proteomes" id="UP001201812">
    <property type="component" value="Unassembled WGS sequence"/>
</dbReference>
<evidence type="ECO:0000313" key="2">
    <source>
        <dbReference type="EMBL" id="KAI1723274.1"/>
    </source>
</evidence>
<organism evidence="2 3">
    <name type="scientific">Ditylenchus destructor</name>
    <dbReference type="NCBI Taxonomy" id="166010"/>
    <lineage>
        <taxon>Eukaryota</taxon>
        <taxon>Metazoa</taxon>
        <taxon>Ecdysozoa</taxon>
        <taxon>Nematoda</taxon>
        <taxon>Chromadorea</taxon>
        <taxon>Rhabditida</taxon>
        <taxon>Tylenchina</taxon>
        <taxon>Tylenchomorpha</taxon>
        <taxon>Sphaerularioidea</taxon>
        <taxon>Anguinidae</taxon>
        <taxon>Anguininae</taxon>
        <taxon>Ditylenchus</taxon>
    </lineage>
</organism>
<gene>
    <name evidence="2" type="ORF">DdX_03426</name>
</gene>
<keyword evidence="1" id="KW-0812">Transmembrane</keyword>
<keyword evidence="1" id="KW-1133">Transmembrane helix</keyword>
<proteinExistence type="predicted"/>